<comment type="caution">
    <text evidence="1">The sequence shown here is derived from an EMBL/GenBank/DDBJ whole genome shotgun (WGS) entry which is preliminary data.</text>
</comment>
<evidence type="ECO:0000313" key="2">
    <source>
        <dbReference type="Proteomes" id="UP000225706"/>
    </source>
</evidence>
<protein>
    <submittedName>
        <fullName evidence="1">Uncharacterized protein</fullName>
    </submittedName>
</protein>
<gene>
    <name evidence="1" type="ORF">AWC38_SpisGene23808</name>
</gene>
<accession>A0A2B4R7Q5</accession>
<reference evidence="2" key="1">
    <citation type="journal article" date="2017" name="bioRxiv">
        <title>Comparative analysis of the genomes of Stylophora pistillata and Acropora digitifera provides evidence for extensive differences between species of corals.</title>
        <authorList>
            <person name="Voolstra C.R."/>
            <person name="Li Y."/>
            <person name="Liew Y.J."/>
            <person name="Baumgarten S."/>
            <person name="Zoccola D."/>
            <person name="Flot J.-F."/>
            <person name="Tambutte S."/>
            <person name="Allemand D."/>
            <person name="Aranda M."/>
        </authorList>
    </citation>
    <scope>NUCLEOTIDE SEQUENCE [LARGE SCALE GENOMIC DNA]</scope>
</reference>
<dbReference type="AlphaFoldDB" id="A0A2B4R7Q5"/>
<dbReference type="EMBL" id="LSMT01001477">
    <property type="protein sequence ID" value="PFX12262.1"/>
    <property type="molecule type" value="Genomic_DNA"/>
</dbReference>
<evidence type="ECO:0000313" key="1">
    <source>
        <dbReference type="EMBL" id="PFX12262.1"/>
    </source>
</evidence>
<dbReference type="Proteomes" id="UP000225706">
    <property type="component" value="Unassembled WGS sequence"/>
</dbReference>
<sequence length="140" mass="15440">MKKEEGTATVIDGSDDEWNRRGPLRLYSVNDKGPVSGNYLYAKKIKDGKEEITVLRADGTKDNEATGLTGHIIQAADDVIVILELINTVTEKEKVVAIDKENDTLTVKEFPSGTLGKLNNLEDAKSHQEFLFYKMSKGGP</sequence>
<name>A0A2B4R7Q5_STYPI</name>
<proteinExistence type="predicted"/>
<organism evidence="1 2">
    <name type="scientific">Stylophora pistillata</name>
    <name type="common">Smooth cauliflower coral</name>
    <dbReference type="NCBI Taxonomy" id="50429"/>
    <lineage>
        <taxon>Eukaryota</taxon>
        <taxon>Metazoa</taxon>
        <taxon>Cnidaria</taxon>
        <taxon>Anthozoa</taxon>
        <taxon>Hexacorallia</taxon>
        <taxon>Scleractinia</taxon>
        <taxon>Astrocoeniina</taxon>
        <taxon>Pocilloporidae</taxon>
        <taxon>Stylophora</taxon>
    </lineage>
</organism>
<keyword evidence="2" id="KW-1185">Reference proteome</keyword>